<dbReference type="HOGENOM" id="CLU_051472_4_0_0"/>
<dbReference type="RefSeq" id="WP_015942351.1">
    <property type="nucleotide sequence ID" value="NC_011831.1"/>
</dbReference>
<name>B8GAD1_CHLAD</name>
<comment type="similarity">
    <text evidence="1">Belongs to the phosphate/phosphite/phosphonate binding protein family.</text>
</comment>
<evidence type="ECO:0000313" key="4">
    <source>
        <dbReference type="Proteomes" id="UP000002508"/>
    </source>
</evidence>
<dbReference type="EMBL" id="CP001337">
    <property type="protein sequence ID" value="ACL26506.1"/>
    <property type="molecule type" value="Genomic_DNA"/>
</dbReference>
<dbReference type="KEGG" id="cag:Cagg_3670"/>
<evidence type="ECO:0000313" key="3">
    <source>
        <dbReference type="EMBL" id="ACL26506.1"/>
    </source>
</evidence>
<dbReference type="Gene3D" id="3.40.190.10">
    <property type="entry name" value="Periplasmic binding protein-like II"/>
    <property type="match status" value="2"/>
</dbReference>
<keyword evidence="2" id="KW-0732">Signal</keyword>
<dbReference type="STRING" id="326427.Cagg_3670"/>
<reference evidence="3" key="1">
    <citation type="submission" date="2008-12" db="EMBL/GenBank/DDBJ databases">
        <title>Complete sequence of Chloroflexus aggregans DSM 9485.</title>
        <authorList>
            <consortium name="US DOE Joint Genome Institute"/>
            <person name="Lucas S."/>
            <person name="Copeland A."/>
            <person name="Lapidus A."/>
            <person name="Glavina del Rio T."/>
            <person name="Dalin E."/>
            <person name="Tice H."/>
            <person name="Pitluck S."/>
            <person name="Foster B."/>
            <person name="Larimer F."/>
            <person name="Land M."/>
            <person name="Hauser L."/>
            <person name="Kyrpides N."/>
            <person name="Mikhailova N."/>
            <person name="Bryant D."/>
            <person name="Richardson P."/>
        </authorList>
    </citation>
    <scope>NUCLEOTIDE SEQUENCE</scope>
    <source>
        <strain evidence="3">DSM 9485</strain>
    </source>
</reference>
<evidence type="ECO:0000256" key="2">
    <source>
        <dbReference type="ARBA" id="ARBA00022729"/>
    </source>
</evidence>
<keyword evidence="4" id="KW-1185">Reference proteome</keyword>
<proteinExistence type="inferred from homology"/>
<dbReference type="Pfam" id="PF12974">
    <property type="entry name" value="Phosphonate-bd"/>
    <property type="match status" value="1"/>
</dbReference>
<dbReference type="InterPro" id="IPR005770">
    <property type="entry name" value="PhnD"/>
</dbReference>
<organism evidence="3 4">
    <name type="scientific">Chloroflexus aggregans (strain MD-66 / DSM 9485)</name>
    <dbReference type="NCBI Taxonomy" id="326427"/>
    <lineage>
        <taxon>Bacteria</taxon>
        <taxon>Bacillati</taxon>
        <taxon>Chloroflexota</taxon>
        <taxon>Chloroflexia</taxon>
        <taxon>Chloroflexales</taxon>
        <taxon>Chloroflexineae</taxon>
        <taxon>Chloroflexaceae</taxon>
        <taxon>Chloroflexus</taxon>
    </lineage>
</organism>
<dbReference type="GO" id="GO:0055085">
    <property type="term" value="P:transmembrane transport"/>
    <property type="evidence" value="ECO:0007669"/>
    <property type="project" value="InterPro"/>
</dbReference>
<dbReference type="Proteomes" id="UP000002508">
    <property type="component" value="Chromosome"/>
</dbReference>
<protein>
    <submittedName>
        <fullName evidence="3">Phosphonate ABC transporter, periplasmic phosphonate-binding protein</fullName>
    </submittedName>
</protein>
<dbReference type="SUPFAM" id="SSF53850">
    <property type="entry name" value="Periplasmic binding protein-like II"/>
    <property type="match status" value="1"/>
</dbReference>
<dbReference type="PANTHER" id="PTHR35841">
    <property type="entry name" value="PHOSPHONATES-BINDING PERIPLASMIC PROTEIN"/>
    <property type="match status" value="1"/>
</dbReference>
<dbReference type="AlphaFoldDB" id="B8GAD1"/>
<gene>
    <name evidence="3" type="ordered locus">Cagg_3670</name>
</gene>
<dbReference type="GO" id="GO:0043190">
    <property type="term" value="C:ATP-binding cassette (ABC) transporter complex"/>
    <property type="evidence" value="ECO:0007669"/>
    <property type="project" value="InterPro"/>
</dbReference>
<dbReference type="NCBIfam" id="TIGR01098">
    <property type="entry name" value="3A0109s03R"/>
    <property type="match status" value="1"/>
</dbReference>
<accession>B8GAD1</accession>
<dbReference type="CDD" id="cd13571">
    <property type="entry name" value="PBP2_PnhD_1"/>
    <property type="match status" value="1"/>
</dbReference>
<dbReference type="PROSITE" id="PS51257">
    <property type="entry name" value="PROKAR_LIPOPROTEIN"/>
    <property type="match status" value="1"/>
</dbReference>
<dbReference type="eggNOG" id="COG3221">
    <property type="taxonomic scope" value="Bacteria"/>
</dbReference>
<dbReference type="PANTHER" id="PTHR35841:SF1">
    <property type="entry name" value="PHOSPHONATES-BINDING PERIPLASMIC PROTEIN"/>
    <property type="match status" value="1"/>
</dbReference>
<evidence type="ECO:0000256" key="1">
    <source>
        <dbReference type="ARBA" id="ARBA00007162"/>
    </source>
</evidence>
<sequence>MAQRLGLIIIAIFLLGACSVSTTPTPMIRLNDLQPLPMPTPVTSPPLRVSVASVISPQGTVQSYQPLLDYLSAKLGRQVVLVQRRTYTETNELIGSNEVDVAFVCTSAYIDGRDRYGMSLLVAPQVNEATTYHSLLIVPATSPAQTMADLRGKVFAFTDPTSFSGRVYPTVLVNELGDEPETFFHDIFFTYTHDKAIEAVANGLADGAAVDSLVFEFALARDPELATKVKVIHTSPPFGIPPVVIGPGVRPQLRAELQNIFLGMADDPSPLAEKALTALGVDRFVMIDDVAYASARLVRSRVSRLSP</sequence>